<dbReference type="AlphaFoldDB" id="A0AAF0J6U3"/>
<name>A0AAF0J6U3_9BASI</name>
<dbReference type="InterPro" id="IPR050656">
    <property type="entry name" value="PINX1"/>
</dbReference>
<feature type="compositionally biased region" description="Basic and acidic residues" evidence="7">
    <location>
        <begin position="203"/>
        <end position="220"/>
    </location>
</feature>
<organism evidence="9 10">
    <name type="scientific">Malassezia cuniculi</name>
    <dbReference type="NCBI Taxonomy" id="948313"/>
    <lineage>
        <taxon>Eukaryota</taxon>
        <taxon>Fungi</taxon>
        <taxon>Dikarya</taxon>
        <taxon>Basidiomycota</taxon>
        <taxon>Ustilaginomycotina</taxon>
        <taxon>Malasseziomycetes</taxon>
        <taxon>Malasseziales</taxon>
        <taxon>Malasseziaceae</taxon>
        <taxon>Malassezia</taxon>
    </lineage>
</organism>
<accession>A0AAF0J6U3</accession>
<keyword evidence="3" id="KW-0698">rRNA processing</keyword>
<feature type="region of interest" description="Disordered" evidence="7">
    <location>
        <begin position="161"/>
        <end position="292"/>
    </location>
</feature>
<feature type="region of interest" description="Disordered" evidence="7">
    <location>
        <begin position="104"/>
        <end position="137"/>
    </location>
</feature>
<evidence type="ECO:0000256" key="3">
    <source>
        <dbReference type="ARBA" id="ARBA00022552"/>
    </source>
</evidence>
<evidence type="ECO:0000256" key="6">
    <source>
        <dbReference type="ARBA" id="ARBA00041961"/>
    </source>
</evidence>
<dbReference type="Proteomes" id="UP001219933">
    <property type="component" value="Chromosome 2"/>
</dbReference>
<feature type="compositionally biased region" description="Basic and acidic residues" evidence="7">
    <location>
        <begin position="228"/>
        <end position="238"/>
    </location>
</feature>
<evidence type="ECO:0000256" key="7">
    <source>
        <dbReference type="SAM" id="MobiDB-lite"/>
    </source>
</evidence>
<evidence type="ECO:0000313" key="10">
    <source>
        <dbReference type="Proteomes" id="UP001219933"/>
    </source>
</evidence>
<keyword evidence="2" id="KW-0690">Ribosome biogenesis</keyword>
<dbReference type="PROSITE" id="PS50174">
    <property type="entry name" value="G_PATCH"/>
    <property type="match status" value="1"/>
</dbReference>
<protein>
    <recommendedName>
        <fullName evidence="6">PinX1-related protein 1</fullName>
    </recommendedName>
</protein>
<dbReference type="SMART" id="SM00443">
    <property type="entry name" value="G_patch"/>
    <property type="match status" value="1"/>
</dbReference>
<evidence type="ECO:0000256" key="1">
    <source>
        <dbReference type="ARBA" id="ARBA00004604"/>
    </source>
</evidence>
<feature type="domain" description="G-patch" evidence="8">
    <location>
        <begin position="27"/>
        <end position="73"/>
    </location>
</feature>
<dbReference type="InterPro" id="IPR000467">
    <property type="entry name" value="G_patch_dom"/>
</dbReference>
<evidence type="ECO:0000256" key="5">
    <source>
        <dbReference type="ARBA" id="ARBA00038007"/>
    </source>
</evidence>
<dbReference type="Pfam" id="PF01585">
    <property type="entry name" value="G-patch"/>
    <property type="match status" value="1"/>
</dbReference>
<comment type="subcellular location">
    <subcellularLocation>
        <location evidence="1">Nucleus</location>
        <location evidence="1">Nucleolus</location>
    </subcellularLocation>
</comment>
<dbReference type="EMBL" id="CP119878">
    <property type="protein sequence ID" value="WFD34964.1"/>
    <property type="molecule type" value="Genomic_DNA"/>
</dbReference>
<dbReference type="GO" id="GO:0003676">
    <property type="term" value="F:nucleic acid binding"/>
    <property type="evidence" value="ECO:0007669"/>
    <property type="project" value="InterPro"/>
</dbReference>
<evidence type="ECO:0000259" key="8">
    <source>
        <dbReference type="PROSITE" id="PS50174"/>
    </source>
</evidence>
<sequence>MGLSERRQKQRLVGSSVARNATWLNDQSLPGQRMLASMGWSAGSGLGSSMQGISSNLSLAIKLDNKGIGAHRHEKEAREQGKADAWVGAGGDLGSLFDKLNAANAETSAASEEEPKQKKQRIDPAPAEPRKPVSRLAHRARFRAAKQMVSSDADRMKEILGIKGDWIAPPAVTQETQPTSESKQDDSDEESESESEVESEVEIDAKESKKSKDKSKSKSKDKSKKKSKDKDEKKSTDKSKKKSKDKTKDKTKEKTKSKDKSKSKSKSKIKIKIKDDGNSAPDTNAEVDPTSTTVPLDQPVQFIKRNQFVFEYLSHKLILKRAEIARRKRDEIDGVWARTKAFGM</sequence>
<feature type="compositionally biased region" description="Acidic residues" evidence="7">
    <location>
        <begin position="186"/>
        <end position="202"/>
    </location>
</feature>
<dbReference type="PANTHER" id="PTHR23149:SF31">
    <property type="entry name" value="PROTEIN PXR1"/>
    <property type="match status" value="1"/>
</dbReference>
<evidence type="ECO:0000313" key="9">
    <source>
        <dbReference type="EMBL" id="WFD34964.1"/>
    </source>
</evidence>
<dbReference type="GO" id="GO:0006364">
    <property type="term" value="P:rRNA processing"/>
    <property type="evidence" value="ECO:0007669"/>
    <property type="project" value="UniProtKB-KW"/>
</dbReference>
<evidence type="ECO:0000256" key="2">
    <source>
        <dbReference type="ARBA" id="ARBA00022517"/>
    </source>
</evidence>
<keyword evidence="4" id="KW-0539">Nucleus</keyword>
<gene>
    <name evidence="9" type="ORF">MCUN1_001810</name>
</gene>
<dbReference type="PANTHER" id="PTHR23149">
    <property type="entry name" value="G PATCH DOMAIN CONTAINING PROTEIN"/>
    <property type="match status" value="1"/>
</dbReference>
<feature type="compositionally biased region" description="Basic and acidic residues" evidence="7">
    <location>
        <begin position="246"/>
        <end position="262"/>
    </location>
</feature>
<keyword evidence="10" id="KW-1185">Reference proteome</keyword>
<reference evidence="9" key="1">
    <citation type="submission" date="2023-03" db="EMBL/GenBank/DDBJ databases">
        <title>Mating type loci evolution in Malassezia.</title>
        <authorList>
            <person name="Coelho M.A."/>
        </authorList>
    </citation>
    <scope>NUCLEOTIDE SEQUENCE</scope>
    <source>
        <strain evidence="9">CBS 11721</strain>
    </source>
</reference>
<evidence type="ECO:0000256" key="4">
    <source>
        <dbReference type="ARBA" id="ARBA00023242"/>
    </source>
</evidence>
<dbReference type="GO" id="GO:0005730">
    <property type="term" value="C:nucleolus"/>
    <property type="evidence" value="ECO:0007669"/>
    <property type="project" value="UniProtKB-SubCell"/>
</dbReference>
<proteinExistence type="inferred from homology"/>
<comment type="similarity">
    <text evidence="5">Belongs to the PINX1 family.</text>
</comment>
<feature type="compositionally biased region" description="Basic and acidic residues" evidence="7">
    <location>
        <begin position="113"/>
        <end position="122"/>
    </location>
</feature>